<feature type="disulfide bond" evidence="25">
    <location>
        <begin position="75"/>
        <end position="80"/>
    </location>
</feature>
<dbReference type="FunFam" id="1.10.420.10:FF:000001">
    <property type="entry name" value="Peroxidase"/>
    <property type="match status" value="1"/>
</dbReference>
<keyword evidence="9" id="KW-0575">Peroxidase</keyword>
<keyword evidence="16 23" id="KW-0408">Iron</keyword>
<evidence type="ECO:0000256" key="26">
    <source>
        <dbReference type="PROSITE-ProRule" id="PRU00282"/>
    </source>
</evidence>
<evidence type="ECO:0000256" key="3">
    <source>
        <dbReference type="ARBA" id="ARBA00004116"/>
    </source>
</evidence>
<accession>A0A7G2FN37</accession>
<evidence type="ECO:0000256" key="15">
    <source>
        <dbReference type="ARBA" id="ARBA00023002"/>
    </source>
</evidence>
<evidence type="ECO:0000256" key="7">
    <source>
        <dbReference type="ARBA" id="ARBA00012313"/>
    </source>
</evidence>
<evidence type="ECO:0000256" key="28">
    <source>
        <dbReference type="SAM" id="SignalP"/>
    </source>
</evidence>
<keyword evidence="12 23" id="KW-0479">Metal-binding</keyword>
<dbReference type="InterPro" id="IPR023395">
    <property type="entry name" value="MCP_dom_sf"/>
</dbReference>
<feature type="binding site" evidence="23">
    <location>
        <position position="79"/>
    </location>
    <ligand>
        <name>Ca(2+)</name>
        <dbReference type="ChEBI" id="CHEBI:29108"/>
        <label>1</label>
    </ligand>
</feature>
<dbReference type="PANTHER" id="PTHR31388">
    <property type="entry name" value="PEROXIDASE 72-RELATED"/>
    <property type="match status" value="1"/>
</dbReference>
<dbReference type="InterPro" id="IPR033905">
    <property type="entry name" value="Secretory_peroxidase"/>
</dbReference>
<evidence type="ECO:0000256" key="25">
    <source>
        <dbReference type="PIRSR" id="PIRSR600823-5"/>
    </source>
</evidence>
<feature type="binding site" evidence="23">
    <location>
        <position position="252"/>
    </location>
    <ligand>
        <name>Ca(2+)</name>
        <dbReference type="ChEBI" id="CHEBI:29108"/>
        <label>2</label>
    </ligand>
</feature>
<feature type="binding site" evidence="23">
    <location>
        <position position="74"/>
    </location>
    <ligand>
        <name>Ca(2+)</name>
        <dbReference type="ChEBI" id="CHEBI:29108"/>
        <label>1</label>
    </ligand>
</feature>
<evidence type="ECO:0000256" key="13">
    <source>
        <dbReference type="ARBA" id="ARBA00022729"/>
    </source>
</evidence>
<keyword evidence="19" id="KW-0325">Glycoprotein</keyword>
<keyword evidence="20" id="KW-0376">Hydrogen peroxide</keyword>
<evidence type="ECO:0000256" key="20">
    <source>
        <dbReference type="ARBA" id="ARBA00023324"/>
    </source>
</evidence>
<feature type="repeat" description="Solcar" evidence="26">
    <location>
        <begin position="584"/>
        <end position="670"/>
    </location>
</feature>
<keyword evidence="13 28" id="KW-0732">Signal</keyword>
<feature type="chain" id="PRO_5029005946" description="peroxidase" evidence="28">
    <location>
        <begin position="24"/>
        <end position="805"/>
    </location>
</feature>
<keyword evidence="14 23" id="KW-0106">Calcium</keyword>
<comment type="cofactor">
    <cofactor evidence="23">
        <name>Ca(2+)</name>
        <dbReference type="ChEBI" id="CHEBI:29108"/>
    </cofactor>
    <text evidence="23">Binds 2 calcium ions per subunit.</text>
</comment>
<reference evidence="30 31" key="1">
    <citation type="submission" date="2020-09" db="EMBL/GenBank/DDBJ databases">
        <authorList>
            <person name="Ashkenazy H."/>
        </authorList>
    </citation>
    <scope>NUCLEOTIDE SEQUENCE [LARGE SCALE GENOMIC DNA]</scope>
    <source>
        <strain evidence="31">cv. Cdm-0</strain>
    </source>
</reference>
<evidence type="ECO:0000313" key="31">
    <source>
        <dbReference type="Proteomes" id="UP000516314"/>
    </source>
</evidence>
<dbReference type="AlphaFoldDB" id="A0A7G2FN37"/>
<dbReference type="GO" id="GO:0005576">
    <property type="term" value="C:extracellular region"/>
    <property type="evidence" value="ECO:0007669"/>
    <property type="project" value="UniProtKB-SubCell"/>
</dbReference>
<dbReference type="GO" id="GO:0140825">
    <property type="term" value="F:lactoperoxidase activity"/>
    <property type="evidence" value="ECO:0007669"/>
    <property type="project" value="UniProtKB-EC"/>
</dbReference>
<evidence type="ECO:0000256" key="5">
    <source>
        <dbReference type="ARBA" id="ARBA00004613"/>
    </source>
</evidence>
<dbReference type="GO" id="GO:0016020">
    <property type="term" value="C:membrane"/>
    <property type="evidence" value="ECO:0007669"/>
    <property type="project" value="UniProtKB-SubCell"/>
</dbReference>
<feature type="disulfide bond" evidence="25">
    <location>
        <begin position="128"/>
        <end position="329"/>
    </location>
</feature>
<evidence type="ECO:0000256" key="14">
    <source>
        <dbReference type="ARBA" id="ARBA00022837"/>
    </source>
</evidence>
<feature type="active site" description="Proton acceptor" evidence="21">
    <location>
        <position position="73"/>
    </location>
</feature>
<feature type="transmembrane region" description="Helical" evidence="27">
    <location>
        <begin position="478"/>
        <end position="499"/>
    </location>
</feature>
<dbReference type="PROSITE" id="PS00435">
    <property type="entry name" value="PEROXIDASE_1"/>
    <property type="match status" value="1"/>
</dbReference>
<dbReference type="GO" id="GO:0006979">
    <property type="term" value="P:response to oxidative stress"/>
    <property type="evidence" value="ECO:0007669"/>
    <property type="project" value="InterPro"/>
</dbReference>
<dbReference type="InterPro" id="IPR018108">
    <property type="entry name" value="MCP_transmembrane"/>
</dbReference>
<comment type="function">
    <text evidence="2">Removal of H(2)O(2), oxidation of toxic reductants, biosynthesis and degradation of lignin, suberization, auxin catabolism, response to environmental stresses such as wounding, pathogen attack and oxidative stress. These functions might be dependent on each isozyme/isoform in each plant tissue.</text>
</comment>
<dbReference type="Gene3D" id="1.10.420.10">
    <property type="entry name" value="Peroxidase, domain 2"/>
    <property type="match status" value="1"/>
</dbReference>
<evidence type="ECO:0000259" key="29">
    <source>
        <dbReference type="PROSITE" id="PS50873"/>
    </source>
</evidence>
<evidence type="ECO:0000256" key="27">
    <source>
        <dbReference type="SAM" id="Phobius"/>
    </source>
</evidence>
<evidence type="ECO:0000256" key="10">
    <source>
        <dbReference type="ARBA" id="ARBA00022617"/>
    </source>
</evidence>
<proteinExistence type="inferred from homology"/>
<dbReference type="InterPro" id="IPR010255">
    <property type="entry name" value="Haem_peroxidase_sf"/>
</dbReference>
<feature type="binding site" evidence="23">
    <location>
        <position position="95"/>
    </location>
    <ligand>
        <name>Ca(2+)</name>
        <dbReference type="ChEBI" id="CHEBI:29108"/>
        <label>1</label>
    </ligand>
</feature>
<evidence type="ECO:0000256" key="8">
    <source>
        <dbReference type="ARBA" id="ARBA00022525"/>
    </source>
</evidence>
<dbReference type="CDD" id="cd00693">
    <property type="entry name" value="secretory_peroxidase"/>
    <property type="match status" value="1"/>
</dbReference>
<dbReference type="Gene3D" id="1.50.40.10">
    <property type="entry name" value="Mitochondrial carrier domain"/>
    <property type="match status" value="1"/>
</dbReference>
<dbReference type="Pfam" id="PF00141">
    <property type="entry name" value="peroxidase"/>
    <property type="match status" value="1"/>
</dbReference>
<feature type="binding site" description="axial binding residue" evidence="23">
    <location>
        <position position="200"/>
    </location>
    <ligand>
        <name>heme b</name>
        <dbReference type="ChEBI" id="CHEBI:60344"/>
    </ligand>
    <ligandPart>
        <name>Fe</name>
        <dbReference type="ChEBI" id="CHEBI:18248"/>
    </ligandPart>
</feature>
<evidence type="ECO:0000256" key="17">
    <source>
        <dbReference type="ARBA" id="ARBA00023136"/>
    </source>
</evidence>
<feature type="repeat" description="Solcar" evidence="26">
    <location>
        <begin position="474"/>
        <end position="563"/>
    </location>
</feature>
<keyword evidence="15" id="KW-0560">Oxidoreductase</keyword>
<evidence type="ECO:0000256" key="18">
    <source>
        <dbReference type="ARBA" id="ARBA00023157"/>
    </source>
</evidence>
<evidence type="ECO:0000313" key="30">
    <source>
        <dbReference type="EMBL" id="CAD5336008.1"/>
    </source>
</evidence>
<feature type="binding site" evidence="23">
    <location>
        <position position="77"/>
    </location>
    <ligand>
        <name>Ca(2+)</name>
        <dbReference type="ChEBI" id="CHEBI:29108"/>
        <label>1</label>
    </ligand>
</feature>
<dbReference type="SUPFAM" id="SSF103506">
    <property type="entry name" value="Mitochondrial carrier"/>
    <property type="match status" value="1"/>
</dbReference>
<feature type="binding site" evidence="23">
    <location>
        <position position="260"/>
    </location>
    <ligand>
        <name>Ca(2+)</name>
        <dbReference type="ChEBI" id="CHEBI:29108"/>
        <label>2</label>
    </ligand>
</feature>
<evidence type="ECO:0000256" key="1">
    <source>
        <dbReference type="ARBA" id="ARBA00000189"/>
    </source>
</evidence>
<comment type="cofactor">
    <cofactor evidence="23">
        <name>heme b</name>
        <dbReference type="ChEBI" id="CHEBI:60344"/>
    </cofactor>
    <text evidence="23">Binds 1 heme b (iron(II)-protoporphyrin IX) group per subunit.</text>
</comment>
<keyword evidence="10" id="KW-0349">Heme</keyword>
<dbReference type="Pfam" id="PF00153">
    <property type="entry name" value="Mito_carr"/>
    <property type="match status" value="3"/>
</dbReference>
<evidence type="ECO:0000256" key="2">
    <source>
        <dbReference type="ARBA" id="ARBA00002322"/>
    </source>
</evidence>
<evidence type="ECO:0000256" key="9">
    <source>
        <dbReference type="ARBA" id="ARBA00022559"/>
    </source>
</evidence>
<comment type="catalytic activity">
    <reaction evidence="1">
        <text>2 a phenolic donor + H2O2 = 2 a phenolic radical donor + 2 H2O</text>
        <dbReference type="Rhea" id="RHEA:56136"/>
        <dbReference type="ChEBI" id="CHEBI:15377"/>
        <dbReference type="ChEBI" id="CHEBI:16240"/>
        <dbReference type="ChEBI" id="CHEBI:139520"/>
        <dbReference type="ChEBI" id="CHEBI:139521"/>
        <dbReference type="EC" id="1.11.1.7"/>
    </reaction>
</comment>
<comment type="similarity">
    <text evidence="6">Belongs to the peroxidase family. Ascorbate peroxidase subfamily.</text>
</comment>
<name>A0A7G2FN37_ARATH</name>
<dbReference type="GO" id="GO:0020037">
    <property type="term" value="F:heme binding"/>
    <property type="evidence" value="ECO:0007669"/>
    <property type="project" value="InterPro"/>
</dbReference>
<dbReference type="InterPro" id="IPR000823">
    <property type="entry name" value="Peroxidase_pln"/>
</dbReference>
<dbReference type="InterPro" id="IPR019793">
    <property type="entry name" value="Peroxidases_heam-ligand_BS"/>
</dbReference>
<feature type="binding site" evidence="23">
    <location>
        <position position="81"/>
    </location>
    <ligand>
        <name>Ca(2+)</name>
        <dbReference type="ChEBI" id="CHEBI:29108"/>
        <label>1</label>
    </ligand>
</feature>
<keyword evidence="8" id="KW-0964">Secreted</keyword>
<evidence type="ECO:0000256" key="23">
    <source>
        <dbReference type="PIRSR" id="PIRSR600823-3"/>
    </source>
</evidence>
<evidence type="ECO:0000256" key="4">
    <source>
        <dbReference type="ARBA" id="ARBA00004141"/>
    </source>
</evidence>
<evidence type="ECO:0000256" key="16">
    <source>
        <dbReference type="ARBA" id="ARBA00023004"/>
    </source>
</evidence>
<comment type="subcellular location">
    <subcellularLocation>
        <location evidence="4">Membrane</location>
        <topology evidence="4">Multi-pass membrane protein</topology>
    </subcellularLocation>
    <subcellularLocation>
        <location evidence="5">Secreted</location>
    </subcellularLocation>
    <subcellularLocation>
        <location evidence="3">Vacuole</location>
    </subcellularLocation>
</comment>
<keyword evidence="11 26" id="KW-0812">Transmembrane</keyword>
<dbReference type="GO" id="GO:0005773">
    <property type="term" value="C:vacuole"/>
    <property type="evidence" value="ECO:0007669"/>
    <property type="project" value="UniProtKB-SubCell"/>
</dbReference>
<dbReference type="PROSITE" id="PS50873">
    <property type="entry name" value="PEROXIDASE_4"/>
    <property type="match status" value="1"/>
</dbReference>
<dbReference type="EMBL" id="LR881470">
    <property type="protein sequence ID" value="CAD5336008.1"/>
    <property type="molecule type" value="Genomic_DNA"/>
</dbReference>
<feature type="repeat" description="Solcar" evidence="26">
    <location>
        <begin position="374"/>
        <end position="464"/>
    </location>
</feature>
<evidence type="ECO:0000256" key="6">
    <source>
        <dbReference type="ARBA" id="ARBA00006873"/>
    </source>
</evidence>
<dbReference type="PRINTS" id="PR00458">
    <property type="entry name" value="PEROXIDASE"/>
</dbReference>
<feature type="domain" description="Plant heme peroxidase family profile" evidence="29">
    <location>
        <begin position="32"/>
        <end position="333"/>
    </location>
</feature>
<dbReference type="GO" id="GO:0042744">
    <property type="term" value="P:hydrogen peroxide catabolic process"/>
    <property type="evidence" value="ECO:0007669"/>
    <property type="project" value="UniProtKB-KW"/>
</dbReference>
<feature type="binding site" evidence="23">
    <location>
        <position position="83"/>
    </location>
    <ligand>
        <name>Ca(2+)</name>
        <dbReference type="ChEBI" id="CHEBI:29108"/>
        <label>1</label>
    </ligand>
</feature>
<feature type="signal peptide" evidence="28">
    <location>
        <begin position="1"/>
        <end position="23"/>
    </location>
</feature>
<feature type="binding site" evidence="23">
    <location>
        <position position="255"/>
    </location>
    <ligand>
        <name>Ca(2+)</name>
        <dbReference type="ChEBI" id="CHEBI:29108"/>
        <label>2</label>
    </ligand>
</feature>
<dbReference type="PROSITE" id="PS50920">
    <property type="entry name" value="SOLCAR"/>
    <property type="match status" value="3"/>
</dbReference>
<dbReference type="Proteomes" id="UP000516314">
    <property type="component" value="Chromosome 5"/>
</dbReference>
<evidence type="ECO:0000256" key="21">
    <source>
        <dbReference type="PIRSR" id="PIRSR600823-1"/>
    </source>
</evidence>
<dbReference type="GO" id="GO:0046872">
    <property type="term" value="F:metal ion binding"/>
    <property type="evidence" value="ECO:0007669"/>
    <property type="project" value="UniProtKB-KW"/>
</dbReference>
<protein>
    <recommendedName>
        <fullName evidence="7">peroxidase</fullName>
        <ecNumber evidence="7">1.11.1.7</ecNumber>
    </recommendedName>
</protein>
<feature type="binding site" evidence="22">
    <location>
        <position position="170"/>
    </location>
    <ligand>
        <name>substrate</name>
    </ligand>
</feature>
<feature type="disulfide bond" evidence="25">
    <location>
        <begin position="207"/>
        <end position="239"/>
    </location>
</feature>
<feature type="transmembrane region" description="Helical" evidence="27">
    <location>
        <begin position="436"/>
        <end position="457"/>
    </location>
</feature>
<dbReference type="FunFam" id="1.10.520.10:FF:000001">
    <property type="entry name" value="Peroxidase"/>
    <property type="match status" value="1"/>
</dbReference>
<dbReference type="InterPro" id="IPR002016">
    <property type="entry name" value="Haem_peroxidase"/>
</dbReference>
<dbReference type="PANTHER" id="PTHR31388:SF3">
    <property type="entry name" value="PEROXIDASE 72"/>
    <property type="match status" value="1"/>
</dbReference>
<dbReference type="EC" id="1.11.1.7" evidence="7"/>
<sequence>MAKSLNILIAALSLIAFSPFCLCSKAYGSGGYLFPQFYDHSCPKAQEIVQSIVAKAFEHDPRMPASLLRLHFHDCFVKGCDASILLDSSGTIISEKRSNPNRNSARGFELIEEIKHALEQECPETVSCADILALAARDSTVITGGPSWEVPLGRRDARGASLSGSNNDIPAPNNTFQTILTKFKRQGLDLVDLVSLSGSHTIGNSRCTSFRQRLYNQSGNGKPDLTLSQYYATLLRQRCPRSGGDQTLFFLDFATPFKFDNHYFKNLIMYKGLLSSDEILFTKNKQSKELVELYAENQEAFFEQFAKSMVKMGNISPLTGAKGEIRRICRRLPSKTAPCWKHILNGRQNSESEIVPEDGESSIYCPFDSLMAASWQWENATAGAVAGFATVAAMHSLDVVRTRFQVNDGRGSSLPTYKNTAHAVFTIARLEGLRGLYAGFFPAVIGSTVSWGLYFFFYGRAKQRYARGRDDEKLSPALHLASAAEAGALVCLCTNPIWLVKTRLQLQTPLHQTQPYSGLLDAFRTIVKEEGPRALYKGIVPGLVLQVSHGAIQFTAYEELRKIIVDLKERRRKSESTDNLLNSADYAALGGSSKVAAVLLTYPFQVIRARLQQRPSTNGIPRYIDSLHVIRETARYEGLRGFYRGLTANLLKNVPASSITFIVYENTCGFKVNTNSSEWYKSITRILKKVKGGDFLLDADEGRAYISGLGDPHKLLKLMGSVKGKAAEMTFVKTGGHHHHHQHHYPHEPNLHYNSDSYYGQPPSYNSYWPSDNCYSRQHPPYYSQSLAMQPYHHQYPYPGYSIYG</sequence>
<feature type="site" description="Transition state stabilizer" evidence="24">
    <location>
        <position position="69"/>
    </location>
</feature>
<feature type="binding site" evidence="23">
    <location>
        <position position="201"/>
    </location>
    <ligand>
        <name>Ca(2+)</name>
        <dbReference type="ChEBI" id="CHEBI:29108"/>
        <label>2</label>
    </ligand>
</feature>
<gene>
    <name evidence="30" type="ORF">AT9943_LOCUS23225</name>
</gene>
<dbReference type="Gene3D" id="1.10.520.10">
    <property type="match status" value="1"/>
</dbReference>
<keyword evidence="18 25" id="KW-1015">Disulfide bond</keyword>
<evidence type="ECO:0000256" key="19">
    <source>
        <dbReference type="ARBA" id="ARBA00023180"/>
    </source>
</evidence>
<evidence type="ECO:0000256" key="12">
    <source>
        <dbReference type="ARBA" id="ARBA00022723"/>
    </source>
</evidence>
<dbReference type="PRINTS" id="PR00461">
    <property type="entry name" value="PLPEROXIDASE"/>
</dbReference>
<feature type="disulfide bond" evidence="25">
    <location>
        <begin position="42"/>
        <end position="122"/>
    </location>
</feature>
<dbReference type="FunFam" id="1.50.40.10:FF:000090">
    <property type="entry name" value="Folate transporter 1, chloroplastic"/>
    <property type="match status" value="1"/>
</dbReference>
<keyword evidence="27" id="KW-1133">Transmembrane helix</keyword>
<evidence type="ECO:0000256" key="22">
    <source>
        <dbReference type="PIRSR" id="PIRSR600823-2"/>
    </source>
</evidence>
<dbReference type="SUPFAM" id="SSF48113">
    <property type="entry name" value="Heme-dependent peroxidases"/>
    <property type="match status" value="1"/>
</dbReference>
<keyword evidence="17 26" id="KW-0472">Membrane</keyword>
<dbReference type="FunFam" id="1.50.40.10:FF:000073">
    <property type="entry name" value="folate transporter 1, chloroplastic isoform X1"/>
    <property type="match status" value="1"/>
</dbReference>
<evidence type="ECO:0000256" key="24">
    <source>
        <dbReference type="PIRSR" id="PIRSR600823-4"/>
    </source>
</evidence>
<organism evidence="30 31">
    <name type="scientific">Arabidopsis thaliana</name>
    <name type="common">Mouse-ear cress</name>
    <dbReference type="NCBI Taxonomy" id="3702"/>
    <lineage>
        <taxon>Eukaryota</taxon>
        <taxon>Viridiplantae</taxon>
        <taxon>Streptophyta</taxon>
        <taxon>Embryophyta</taxon>
        <taxon>Tracheophyta</taxon>
        <taxon>Spermatophyta</taxon>
        <taxon>Magnoliopsida</taxon>
        <taxon>eudicotyledons</taxon>
        <taxon>Gunneridae</taxon>
        <taxon>Pentapetalae</taxon>
        <taxon>rosids</taxon>
        <taxon>malvids</taxon>
        <taxon>Brassicales</taxon>
        <taxon>Brassicaceae</taxon>
        <taxon>Camelineae</taxon>
        <taxon>Arabidopsis</taxon>
    </lineage>
</organism>
<evidence type="ECO:0000256" key="11">
    <source>
        <dbReference type="ARBA" id="ARBA00022692"/>
    </source>
</evidence>